<name>A0A6J4P6Q3_9ACTN</name>
<accession>A0A6J4P6Q3</accession>
<sequence>DLAGAGTRERGQVCPGPRGDPRTPRDGGRGGRRRIRGLRRHGLQPPHGARRRRPSGPDGRVVAVDDGALAIVALRV</sequence>
<organism evidence="2">
    <name type="scientific">uncultured Nocardioides sp</name>
    <dbReference type="NCBI Taxonomy" id="198441"/>
    <lineage>
        <taxon>Bacteria</taxon>
        <taxon>Bacillati</taxon>
        <taxon>Actinomycetota</taxon>
        <taxon>Actinomycetes</taxon>
        <taxon>Propionibacteriales</taxon>
        <taxon>Nocardioidaceae</taxon>
        <taxon>Nocardioides</taxon>
        <taxon>environmental samples</taxon>
    </lineage>
</organism>
<dbReference type="AlphaFoldDB" id="A0A6J4P6Q3"/>
<feature type="non-terminal residue" evidence="2">
    <location>
        <position position="1"/>
    </location>
</feature>
<feature type="region of interest" description="Disordered" evidence="1">
    <location>
        <begin position="1"/>
        <end position="61"/>
    </location>
</feature>
<feature type="compositionally biased region" description="Basic and acidic residues" evidence="1">
    <location>
        <begin position="19"/>
        <end position="29"/>
    </location>
</feature>
<dbReference type="EMBL" id="CADCUN010000243">
    <property type="protein sequence ID" value="CAA9404283.1"/>
    <property type="molecule type" value="Genomic_DNA"/>
</dbReference>
<protein>
    <submittedName>
        <fullName evidence="2">Uncharacterized protein</fullName>
    </submittedName>
</protein>
<proteinExistence type="predicted"/>
<reference evidence="2" key="1">
    <citation type="submission" date="2020-02" db="EMBL/GenBank/DDBJ databases">
        <authorList>
            <person name="Meier V. D."/>
        </authorList>
    </citation>
    <scope>NUCLEOTIDE SEQUENCE</scope>
    <source>
        <strain evidence="2">AVDCRST_MAG60</strain>
    </source>
</reference>
<gene>
    <name evidence="2" type="ORF">AVDCRST_MAG60-2282</name>
</gene>
<feature type="compositionally biased region" description="Basic residues" evidence="1">
    <location>
        <begin position="30"/>
        <end position="54"/>
    </location>
</feature>
<evidence type="ECO:0000313" key="2">
    <source>
        <dbReference type="EMBL" id="CAA9404283.1"/>
    </source>
</evidence>
<evidence type="ECO:0000256" key="1">
    <source>
        <dbReference type="SAM" id="MobiDB-lite"/>
    </source>
</evidence>
<feature type="non-terminal residue" evidence="2">
    <location>
        <position position="76"/>
    </location>
</feature>